<dbReference type="InterPro" id="IPR035986">
    <property type="entry name" value="PKD_dom_sf"/>
</dbReference>
<dbReference type="SMART" id="SM00089">
    <property type="entry name" value="PKD"/>
    <property type="match status" value="2"/>
</dbReference>
<dbReference type="OrthoDB" id="1490014at2"/>
<dbReference type="CDD" id="cd00146">
    <property type="entry name" value="PKD"/>
    <property type="match status" value="1"/>
</dbReference>
<dbReference type="InterPro" id="IPR000601">
    <property type="entry name" value="PKD_dom"/>
</dbReference>
<evidence type="ECO:0000313" key="3">
    <source>
        <dbReference type="EMBL" id="THU38153.1"/>
    </source>
</evidence>
<dbReference type="InterPro" id="IPR026341">
    <property type="entry name" value="T9SS_type_B"/>
</dbReference>
<dbReference type="Pfam" id="PF00801">
    <property type="entry name" value="PKD"/>
    <property type="match status" value="1"/>
</dbReference>
<protein>
    <submittedName>
        <fullName evidence="3">T9SS type B sorting domain-containing protein</fullName>
    </submittedName>
</protein>
<dbReference type="Gene3D" id="2.60.40.10">
    <property type="entry name" value="Immunoglobulins"/>
    <property type="match status" value="3"/>
</dbReference>
<dbReference type="Pfam" id="PF13585">
    <property type="entry name" value="CHU_C"/>
    <property type="match status" value="1"/>
</dbReference>
<comment type="caution">
    <text evidence="3">The sequence shown here is derived from an EMBL/GenBank/DDBJ whole genome shotgun (WGS) entry which is preliminary data.</text>
</comment>
<dbReference type="AlphaFoldDB" id="A0A4S8HRS5"/>
<name>A0A4S8HRS5_9BACT</name>
<reference evidence="3 4" key="1">
    <citation type="submission" date="2019-04" db="EMBL/GenBank/DDBJ databases">
        <title>Niastella caeni sp. nov., isolated from activated sludge.</title>
        <authorList>
            <person name="Sheng M."/>
        </authorList>
    </citation>
    <scope>NUCLEOTIDE SEQUENCE [LARGE SCALE GENOMIC DNA]</scope>
    <source>
        <strain evidence="3 4">HX-2-15</strain>
    </source>
</reference>
<organism evidence="3 4">
    <name type="scientific">Niastella caeni</name>
    <dbReference type="NCBI Taxonomy" id="2569763"/>
    <lineage>
        <taxon>Bacteria</taxon>
        <taxon>Pseudomonadati</taxon>
        <taxon>Bacteroidota</taxon>
        <taxon>Chitinophagia</taxon>
        <taxon>Chitinophagales</taxon>
        <taxon>Chitinophagaceae</taxon>
        <taxon>Niastella</taxon>
    </lineage>
</organism>
<feature type="chain" id="PRO_5020203326" evidence="1">
    <location>
        <begin position="20"/>
        <end position="901"/>
    </location>
</feature>
<proteinExistence type="predicted"/>
<gene>
    <name evidence="3" type="ORF">FAM09_15840</name>
</gene>
<dbReference type="InterPro" id="IPR022409">
    <property type="entry name" value="PKD/Chitinase_dom"/>
</dbReference>
<evidence type="ECO:0000259" key="2">
    <source>
        <dbReference type="PROSITE" id="PS50093"/>
    </source>
</evidence>
<dbReference type="RefSeq" id="WP_136578109.1">
    <property type="nucleotide sequence ID" value="NZ_STFF01000004.1"/>
</dbReference>
<keyword evidence="4" id="KW-1185">Reference proteome</keyword>
<dbReference type="NCBIfam" id="TIGR04131">
    <property type="entry name" value="Bac_Flav_CTERM"/>
    <property type="match status" value="1"/>
</dbReference>
<evidence type="ECO:0000256" key="1">
    <source>
        <dbReference type="SAM" id="SignalP"/>
    </source>
</evidence>
<keyword evidence="1" id="KW-0732">Signal</keyword>
<feature type="domain" description="PKD" evidence="2">
    <location>
        <begin position="396"/>
        <end position="476"/>
    </location>
</feature>
<dbReference type="SUPFAM" id="SSF49299">
    <property type="entry name" value="PKD domain"/>
    <property type="match status" value="4"/>
</dbReference>
<dbReference type="Proteomes" id="UP000306918">
    <property type="component" value="Unassembled WGS sequence"/>
</dbReference>
<dbReference type="EMBL" id="STFF01000004">
    <property type="protein sequence ID" value="THU38153.1"/>
    <property type="molecule type" value="Genomic_DNA"/>
</dbReference>
<evidence type="ECO:0000313" key="4">
    <source>
        <dbReference type="Proteomes" id="UP000306918"/>
    </source>
</evidence>
<dbReference type="InterPro" id="IPR013783">
    <property type="entry name" value="Ig-like_fold"/>
</dbReference>
<feature type="signal peptide" evidence="1">
    <location>
        <begin position="1"/>
        <end position="19"/>
    </location>
</feature>
<dbReference type="PROSITE" id="PS50093">
    <property type="entry name" value="PKD"/>
    <property type="match status" value="1"/>
</dbReference>
<sequence>MFRSVGTCLLFILCFLTQAYNQSTCPPNLDFEAGDFTNWQCFTGRVDTLAGKNIMILNPSSPEPTRHEIISASSNPGLDPYGGFPKLCPYGGNYSVKLGNNAIDAQAEAISYTFTVPTTIDTFTFTYFYAVVFEDPQHAMKEQPRFFVTAYDVGTGELINCASFDYVSTASLPGFQQSPTNSGVLFKAWTPTSLQFAGLGGHEVRLEFRTGDCTLGGHFGYAYMDVASACSNILATAPYCIETNSLILDAPFGFKNYTWYNSDFSTIVGTGQSMTMIPAPVTTGVFYVDVEPYPGFGCRDTLQAFVKPMPLPDTPDVKPQYFCQYQYPAPIDASALPGHTLLWYTSETGGVGTSTTPRPPTNTAGPSSKYYVSQKALFGCEGFRREVVANIISTPIPSFTINNIRQCQNGNSFVFSSNSTNLDNATYKWEFGDGQTYSSTDTFSKYSYTTAGYFNVKLKAMNANTCPAEKTQLVVVVPKPVAAFAYPSPLCENQTLVTLTDQSYVPSGIASINQWWWNINGNIVQTKVAPSATAQPGPYPVKLVVTTTEGCRSDTNTAILNIRHRPLTAFGIGDLLCNNEVIRFTDQSTMPAADVNREMITKWHWTFDNSITTNTQNHYTHFSAGIHKAQLIAETSNGCKSIPLERSFEIFPKPIIDLDISDSCVYVPVTYTATDVLNNVVKFNWKFEDGHKEWTSRFTRYFNYEGNRSFTLYTLSDKGCKDTIYRPFTIFDNKSFAGKDTIAAMGEPVQLDARGEPNMQYTWTPSIGLNYSDIEKPVATLDRDQQYQLYTVTDKGCKKQSQIFIKRFAGPELYVPNAFTPNNDGHNDRLRVKPIGIKSFGYFAVYNRWGQMVFRTTNYNEGWDGTIGGKPVGTETFVYVAQAVDYKGKTMVRKGTVILLR</sequence>
<accession>A0A4S8HRS5</accession>